<evidence type="ECO:0000259" key="2">
    <source>
        <dbReference type="Pfam" id="PF21537"/>
    </source>
</evidence>
<protein>
    <recommendedName>
        <fullName evidence="5">CobW/HypB/UreG nucleotide-binding domain-containing protein</fullName>
    </recommendedName>
</protein>
<dbReference type="AlphaFoldDB" id="A0A3G9J3M3"/>
<evidence type="ECO:0008006" key="5">
    <source>
        <dbReference type="Google" id="ProtNLM"/>
    </source>
</evidence>
<gene>
    <name evidence="3" type="ORF">SG0102_02900</name>
</gene>
<feature type="domain" description="DUF1980" evidence="2">
    <location>
        <begin position="184"/>
        <end position="315"/>
    </location>
</feature>
<dbReference type="RefSeq" id="WP_125118309.1">
    <property type="nucleotide sequence ID" value="NZ_AP019309.1"/>
</dbReference>
<dbReference type="OrthoDB" id="9770408at2"/>
<dbReference type="InParanoid" id="A0A3G9J3M3"/>
<dbReference type="InterPro" id="IPR048447">
    <property type="entry name" value="DUF1980_C"/>
</dbReference>
<reference evidence="3 4" key="1">
    <citation type="submission" date="2018-11" db="EMBL/GenBank/DDBJ databases">
        <title>Novel Erysipelotrichaceae bacterium isolated from small intestine of a swine.</title>
        <authorList>
            <person name="Kim J.S."/>
            <person name="Choe H."/>
            <person name="Lee Y.R."/>
            <person name="Kim K.M."/>
            <person name="Park D.S."/>
        </authorList>
    </citation>
    <scope>NUCLEOTIDE SEQUENCE [LARGE SCALE GENOMIC DNA]</scope>
    <source>
        <strain evidence="3 4">SG0102</strain>
    </source>
</reference>
<sequence length="318" mass="37231">MDFETRIYLFAGFLESGKSTFINDTVVNTNFCDGERSVLVICEEGEVEYKTSELEDHDTHLVLVEDQSELTLDFWNKIREEYHPTQVLVEYNGMWNTDDFINSDKPAGWEVVQILTTIDASKFTYFVNNTNMRSLLYQHCYRSDVIIFNRFPEGSKKSPFRNNIRAMNQQCQIIYELPDGTIDNSQNEELPYDYKPHDLDIQDHDFGVFCYDCMEHPERYDNKHIRIKGKFIGKDSVQENGFILGRYAMVCCEQDTSLIGLICISKEYRDKLIPDEWIIVEGDTHIAYDEEYGQNIVLLDVTKLEGTKPLDYEYVTFD</sequence>
<evidence type="ECO:0000259" key="1">
    <source>
        <dbReference type="Pfam" id="PF02492"/>
    </source>
</evidence>
<proteinExistence type="predicted"/>
<dbReference type="InterPro" id="IPR003495">
    <property type="entry name" value="CobW/HypB/UreG_nucleotide-bd"/>
</dbReference>
<dbReference type="KEGG" id="ebm:SG0102_02900"/>
<dbReference type="Gene3D" id="3.40.50.300">
    <property type="entry name" value="P-loop containing nucleotide triphosphate hydrolases"/>
    <property type="match status" value="1"/>
</dbReference>
<dbReference type="InterPro" id="IPR052955">
    <property type="entry name" value="UPF0703_membrane_permease"/>
</dbReference>
<dbReference type="PANTHER" id="PTHR40047">
    <property type="entry name" value="UPF0703 PROTEIN YCGQ"/>
    <property type="match status" value="1"/>
</dbReference>
<evidence type="ECO:0000313" key="3">
    <source>
        <dbReference type="EMBL" id="BBH25356.1"/>
    </source>
</evidence>
<keyword evidence="4" id="KW-1185">Reference proteome</keyword>
<name>A0A3G9J3M3_9FIRM</name>
<feature type="domain" description="CobW/HypB/UreG nucleotide-binding" evidence="1">
    <location>
        <begin position="8"/>
        <end position="173"/>
    </location>
</feature>
<dbReference type="Proteomes" id="UP000268059">
    <property type="component" value="Chromosome"/>
</dbReference>
<organism evidence="3 4">
    <name type="scientific">Intestinibaculum porci</name>
    <dbReference type="NCBI Taxonomy" id="2487118"/>
    <lineage>
        <taxon>Bacteria</taxon>
        <taxon>Bacillati</taxon>
        <taxon>Bacillota</taxon>
        <taxon>Erysipelotrichia</taxon>
        <taxon>Erysipelotrichales</taxon>
        <taxon>Erysipelotrichaceae</taxon>
        <taxon>Intestinibaculum</taxon>
    </lineage>
</organism>
<dbReference type="PANTHER" id="PTHR40047:SF1">
    <property type="entry name" value="UPF0703 PROTEIN YCGQ"/>
    <property type="match status" value="1"/>
</dbReference>
<dbReference type="Pfam" id="PF02492">
    <property type="entry name" value="cobW"/>
    <property type="match status" value="1"/>
</dbReference>
<evidence type="ECO:0000313" key="4">
    <source>
        <dbReference type="Proteomes" id="UP000268059"/>
    </source>
</evidence>
<dbReference type="InterPro" id="IPR027417">
    <property type="entry name" value="P-loop_NTPase"/>
</dbReference>
<accession>A0A3G9J3M3</accession>
<dbReference type="Pfam" id="PF21537">
    <property type="entry name" value="DUF1980_C"/>
    <property type="match status" value="1"/>
</dbReference>
<dbReference type="EMBL" id="AP019309">
    <property type="protein sequence ID" value="BBH25356.1"/>
    <property type="molecule type" value="Genomic_DNA"/>
</dbReference>